<dbReference type="SMART" id="SM01321">
    <property type="entry name" value="Y1_Tnp"/>
    <property type="match status" value="1"/>
</dbReference>
<dbReference type="SUPFAM" id="SSF143422">
    <property type="entry name" value="Transposase IS200-like"/>
    <property type="match status" value="1"/>
</dbReference>
<dbReference type="Pfam" id="PF01797">
    <property type="entry name" value="Y1_Tnp"/>
    <property type="match status" value="1"/>
</dbReference>
<dbReference type="GO" id="GO:0003677">
    <property type="term" value="F:DNA binding"/>
    <property type="evidence" value="ECO:0007669"/>
    <property type="project" value="InterPro"/>
</dbReference>
<comment type="caution">
    <text evidence="2">The sequence shown here is derived from an EMBL/GenBank/DDBJ whole genome shotgun (WGS) entry which is preliminary data.</text>
</comment>
<dbReference type="GO" id="GO:0004803">
    <property type="term" value="F:transposase activity"/>
    <property type="evidence" value="ECO:0007669"/>
    <property type="project" value="InterPro"/>
</dbReference>
<dbReference type="PANTHER" id="PTHR34322">
    <property type="entry name" value="TRANSPOSASE, Y1_TNP DOMAIN-CONTAINING"/>
    <property type="match status" value="1"/>
</dbReference>
<dbReference type="PANTHER" id="PTHR34322:SF2">
    <property type="entry name" value="TRANSPOSASE IS200-LIKE DOMAIN-CONTAINING PROTEIN"/>
    <property type="match status" value="1"/>
</dbReference>
<dbReference type="InterPro" id="IPR002686">
    <property type="entry name" value="Transposase_17"/>
</dbReference>
<dbReference type="AlphaFoldDB" id="A0A7V5XI63"/>
<feature type="domain" description="Transposase IS200-like" evidence="1">
    <location>
        <begin position="2"/>
        <end position="143"/>
    </location>
</feature>
<dbReference type="Gene3D" id="3.30.70.1290">
    <property type="entry name" value="Transposase IS200-like"/>
    <property type="match status" value="1"/>
</dbReference>
<protein>
    <recommendedName>
        <fullName evidence="1">Transposase IS200-like domain-containing protein</fullName>
    </recommendedName>
</protein>
<evidence type="ECO:0000313" key="2">
    <source>
        <dbReference type="EMBL" id="HHQ16793.1"/>
    </source>
</evidence>
<accession>A0A7V5XI63</accession>
<reference evidence="2" key="1">
    <citation type="journal article" date="2020" name="mSystems">
        <title>Genome- and Community-Level Interaction Insights into Carbon Utilization and Element Cycling Functions of Hydrothermarchaeota in Hydrothermal Sediment.</title>
        <authorList>
            <person name="Zhou Z."/>
            <person name="Liu Y."/>
            <person name="Xu W."/>
            <person name="Pan J."/>
            <person name="Luo Z.H."/>
            <person name="Li M."/>
        </authorList>
    </citation>
    <scope>NUCLEOTIDE SEQUENCE [LARGE SCALE GENOMIC DNA]</scope>
    <source>
        <strain evidence="2">SpSt-106</strain>
    </source>
</reference>
<proteinExistence type="predicted"/>
<gene>
    <name evidence="2" type="ORF">ENM15_08290</name>
</gene>
<sequence length="211" mass="25530">MEETKIYHVLTKSIAGFKIFLDEKDYQRMLDLLKYYQYNPKVKFSYYTTLDHKGKFYHDQLRDKNPFVEIIAYCLMPTHIHLALYEVLDGGISEYMRRVLDSYTRYFNKKINRKGPLWESKVKKVKVISQEQLLHLTRYIHLNPTTAGLVKKPEDWQYSSYKEYIGLENTKICAKENFFDFSEKEYKKFVEDRIDYQKSLNLIKNLILEHF</sequence>
<dbReference type="GO" id="GO:0006313">
    <property type="term" value="P:DNA transposition"/>
    <property type="evidence" value="ECO:0007669"/>
    <property type="project" value="InterPro"/>
</dbReference>
<evidence type="ECO:0000259" key="1">
    <source>
        <dbReference type="SMART" id="SM01321"/>
    </source>
</evidence>
<organism evidence="2">
    <name type="scientific">Thermodesulfobacterium geofontis</name>
    <dbReference type="NCBI Taxonomy" id="1295609"/>
    <lineage>
        <taxon>Bacteria</taxon>
        <taxon>Pseudomonadati</taxon>
        <taxon>Thermodesulfobacteriota</taxon>
        <taxon>Thermodesulfobacteria</taxon>
        <taxon>Thermodesulfobacteriales</taxon>
        <taxon>Thermodesulfobacteriaceae</taxon>
        <taxon>Thermodesulfobacterium</taxon>
    </lineage>
</organism>
<dbReference type="InterPro" id="IPR036515">
    <property type="entry name" value="Transposase_17_sf"/>
</dbReference>
<dbReference type="EMBL" id="DRWR01000135">
    <property type="protein sequence ID" value="HHQ16793.1"/>
    <property type="molecule type" value="Genomic_DNA"/>
</dbReference>
<name>A0A7V5XI63_9BACT</name>